<dbReference type="FunFam" id="3.40.50.1220:FF:000038">
    <property type="entry name" value="NAD-dependent protein deacetylase sirtuin-6 isoform X2"/>
    <property type="match status" value="1"/>
</dbReference>
<dbReference type="GO" id="GO:0005634">
    <property type="term" value="C:nucleus"/>
    <property type="evidence" value="ECO:0007669"/>
    <property type="project" value="TreeGrafter"/>
</dbReference>
<dbReference type="FunFam" id="2.20.28.200:FF:000002">
    <property type="entry name" value="NAD-dependent deacetylase sirtuin-7"/>
    <property type="match status" value="1"/>
</dbReference>
<dbReference type="Proteomes" id="UP000494165">
    <property type="component" value="Unassembled WGS sequence"/>
</dbReference>
<keyword evidence="6 15" id="KW-0862">Zinc</keyword>
<evidence type="ECO:0000256" key="16">
    <source>
        <dbReference type="SAM" id="MobiDB-lite"/>
    </source>
</evidence>
<accession>A0A8S1DPY9</accession>
<dbReference type="GO" id="GO:0035861">
    <property type="term" value="C:site of double-strand break"/>
    <property type="evidence" value="ECO:0007669"/>
    <property type="project" value="UniProtKB-ARBA"/>
</dbReference>
<dbReference type="EMBL" id="CADEPI010000434">
    <property type="protein sequence ID" value="CAB3385814.1"/>
    <property type="molecule type" value="Genomic_DNA"/>
</dbReference>
<comment type="catalytic activity">
    <reaction evidence="13">
        <text>N(6)-propanoyl-L-lysyl-[protein] + NAD(+) + H2O = 3''-O-propanoyl-ADP-D-ribose + nicotinamide + L-lysyl-[protein]</text>
        <dbReference type="Rhea" id="RHEA:23500"/>
        <dbReference type="Rhea" id="RHEA-COMP:9752"/>
        <dbReference type="Rhea" id="RHEA-COMP:13758"/>
        <dbReference type="ChEBI" id="CHEBI:15377"/>
        <dbReference type="ChEBI" id="CHEBI:17154"/>
        <dbReference type="ChEBI" id="CHEBI:29969"/>
        <dbReference type="ChEBI" id="CHEBI:57540"/>
        <dbReference type="ChEBI" id="CHEBI:138019"/>
        <dbReference type="ChEBI" id="CHEBI:145015"/>
    </reaction>
    <physiologicalReaction direction="left-to-right" evidence="13">
        <dbReference type="Rhea" id="RHEA:23501"/>
    </physiologicalReaction>
</comment>
<comment type="catalytic activity">
    <reaction evidence="14">
        <text>N(6)-glutaryl-L-lysyl-[protein] + NAD(+) + H2O = 2''-O-glutaryl-ADP-D-ribose + nicotinamide + L-lysyl-[protein]</text>
        <dbReference type="Rhea" id="RHEA:47664"/>
        <dbReference type="Rhea" id="RHEA-COMP:9752"/>
        <dbReference type="Rhea" id="RHEA-COMP:11875"/>
        <dbReference type="ChEBI" id="CHEBI:15377"/>
        <dbReference type="ChEBI" id="CHEBI:17154"/>
        <dbReference type="ChEBI" id="CHEBI:29969"/>
        <dbReference type="ChEBI" id="CHEBI:57540"/>
        <dbReference type="ChEBI" id="CHEBI:87828"/>
        <dbReference type="ChEBI" id="CHEBI:87829"/>
    </reaction>
    <physiologicalReaction direction="left-to-right" evidence="14">
        <dbReference type="Rhea" id="RHEA:47665"/>
    </physiologicalReaction>
</comment>
<protein>
    <recommendedName>
        <fullName evidence="2">protein acetyllysine N-acetyltransferase</fullName>
        <ecNumber evidence="2">2.3.1.286</ecNumber>
    </recommendedName>
    <alternativeName>
        <fullName evidence="10">Regulatory protein SIR2 homolog 7</fullName>
    </alternativeName>
    <alternativeName>
        <fullName evidence="9">SIR2-like protein 7</fullName>
    </alternativeName>
</protein>
<keyword evidence="7" id="KW-0520">NAD</keyword>
<feature type="binding site" evidence="15">
    <location>
        <position position="231"/>
    </location>
    <ligand>
        <name>Zn(2+)</name>
        <dbReference type="ChEBI" id="CHEBI:29105"/>
    </ligand>
</feature>
<dbReference type="GO" id="GO:0000785">
    <property type="term" value="C:chromatin"/>
    <property type="evidence" value="ECO:0007669"/>
    <property type="project" value="TreeGrafter"/>
</dbReference>
<feature type="compositionally biased region" description="Basic residues" evidence="16">
    <location>
        <begin position="484"/>
        <end position="497"/>
    </location>
</feature>
<dbReference type="PANTHER" id="PTHR11085">
    <property type="entry name" value="NAD-DEPENDENT PROTEIN DEACYLASE SIRTUIN-5, MITOCHONDRIAL-RELATED"/>
    <property type="match status" value="1"/>
</dbReference>
<comment type="catalytic activity">
    <reaction evidence="11">
        <text>N(6)-decanoyl-L-lysyl-[protein] + NAD(+) + H2O = 2''-O-decanoyl-ADP-D-ribose + nicotinamide + L-lysyl-[protein]</text>
        <dbReference type="Rhea" id="RHEA:70631"/>
        <dbReference type="Rhea" id="RHEA-COMP:9752"/>
        <dbReference type="Rhea" id="RHEA-COMP:17932"/>
        <dbReference type="ChEBI" id="CHEBI:15377"/>
        <dbReference type="ChEBI" id="CHEBI:17154"/>
        <dbReference type="ChEBI" id="CHEBI:29969"/>
        <dbReference type="ChEBI" id="CHEBI:57540"/>
        <dbReference type="ChEBI" id="CHEBI:143222"/>
        <dbReference type="ChEBI" id="CHEBI:189688"/>
    </reaction>
    <physiologicalReaction direction="left-to-right" evidence="11">
        <dbReference type="Rhea" id="RHEA:70632"/>
    </physiologicalReaction>
</comment>
<dbReference type="PANTHER" id="PTHR11085:SF1">
    <property type="entry name" value="NAD-DEPENDENT PROTEIN DEACETYLASE SIRTUIN-7"/>
    <property type="match status" value="1"/>
</dbReference>
<comment type="caution">
    <text evidence="18">The sequence shown here is derived from an EMBL/GenBank/DDBJ whole genome shotgun (WGS) entry which is preliminary data.</text>
</comment>
<dbReference type="EC" id="2.3.1.286" evidence="2"/>
<comment type="similarity">
    <text evidence="8">Belongs to the sirtuin family. Class IV subfamily.</text>
</comment>
<feature type="binding site" evidence="15">
    <location>
        <position position="201"/>
    </location>
    <ligand>
        <name>Zn(2+)</name>
        <dbReference type="ChEBI" id="CHEBI:29105"/>
    </ligand>
</feature>
<evidence type="ECO:0000256" key="14">
    <source>
        <dbReference type="ARBA" id="ARBA00052763"/>
    </source>
</evidence>
<evidence type="ECO:0000256" key="7">
    <source>
        <dbReference type="ARBA" id="ARBA00023027"/>
    </source>
</evidence>
<feature type="binding site" evidence="15">
    <location>
        <position position="198"/>
    </location>
    <ligand>
        <name>Zn(2+)</name>
        <dbReference type="ChEBI" id="CHEBI:29105"/>
    </ligand>
</feature>
<comment type="catalytic activity">
    <reaction evidence="12">
        <text>N(6)-succinyl-L-lysyl-[protein] + NAD(+) + H2O = 2''-O-succinyl-ADP-D-ribose + nicotinamide + L-lysyl-[protein]</text>
        <dbReference type="Rhea" id="RHEA:47668"/>
        <dbReference type="Rhea" id="RHEA-COMP:9752"/>
        <dbReference type="Rhea" id="RHEA-COMP:11877"/>
        <dbReference type="ChEBI" id="CHEBI:15377"/>
        <dbReference type="ChEBI" id="CHEBI:17154"/>
        <dbReference type="ChEBI" id="CHEBI:29969"/>
        <dbReference type="ChEBI" id="CHEBI:57540"/>
        <dbReference type="ChEBI" id="CHEBI:87830"/>
        <dbReference type="ChEBI" id="CHEBI:87832"/>
    </reaction>
    <physiologicalReaction direction="left-to-right" evidence="12">
        <dbReference type="Rhea" id="RHEA:47669"/>
    </physiologicalReaction>
</comment>
<feature type="domain" description="Deacetylase sirtuin-type" evidence="17">
    <location>
        <begin position="85"/>
        <end position="332"/>
    </location>
</feature>
<dbReference type="AlphaFoldDB" id="A0A8S1DPY9"/>
<organism evidence="18 19">
    <name type="scientific">Cloeon dipterum</name>
    <dbReference type="NCBI Taxonomy" id="197152"/>
    <lineage>
        <taxon>Eukaryota</taxon>
        <taxon>Metazoa</taxon>
        <taxon>Ecdysozoa</taxon>
        <taxon>Arthropoda</taxon>
        <taxon>Hexapoda</taxon>
        <taxon>Insecta</taxon>
        <taxon>Pterygota</taxon>
        <taxon>Palaeoptera</taxon>
        <taxon>Ephemeroptera</taxon>
        <taxon>Pisciforma</taxon>
        <taxon>Baetidae</taxon>
        <taxon>Cloeon</taxon>
    </lineage>
</organism>
<evidence type="ECO:0000256" key="5">
    <source>
        <dbReference type="ARBA" id="ARBA00022723"/>
    </source>
</evidence>
<name>A0A8S1DPY9_9INSE</name>
<sequence>MDDNGDREAKYSRRRVEEAQTMWLKQERAALYKKVTAILQKEEEERTQDEKDVLQGCSEVADEVSKRLKRQQQLKSRVEEVEDPPHTLEEKCRLLAAAIEKSTSLVVYTGAGISTAARIPDYRGPNGVWTLLQQGKDVGNHDLSLAEPTLTHMALSQLYHCGRLKHIVSQNCDGLHLRSGLPKKSLSEVHGNMYLEVCRSCKPPREYLRLFDVTERTARFNHKTGRLCHKCGEPLQDTIVHFGERGSLQWPLNWHATTNAARTADVILCLGSSLKVLKKYPWLWCMDMPVKKRPLLYIVNLQWTPKDDQATLKINGRCDDVFLKVMSHLKIAVPLYNRLADPIFSHATPLHPSELRTTSRPFLQAEPIKSQVEESQGVVKEEAKVALGELSTDLNATYLPWSGLLLSQGAFVKQDHNYCAVQDGKFECHFCSISFSSAECQFYLRKELTEKAILSELSSEEEENSDEGTSNTKKSANPGWFGKGYRKTCKSKKRKLT</sequence>
<evidence type="ECO:0000256" key="12">
    <source>
        <dbReference type="ARBA" id="ARBA00051105"/>
    </source>
</evidence>
<dbReference type="CDD" id="cd01410">
    <property type="entry name" value="SIRT7"/>
    <property type="match status" value="1"/>
</dbReference>
<keyword evidence="4" id="KW-0808">Transferase</keyword>
<evidence type="ECO:0000313" key="19">
    <source>
        <dbReference type="Proteomes" id="UP000494165"/>
    </source>
</evidence>
<evidence type="ECO:0000256" key="4">
    <source>
        <dbReference type="ARBA" id="ARBA00022679"/>
    </source>
</evidence>
<keyword evidence="19" id="KW-1185">Reference proteome</keyword>
<dbReference type="PROSITE" id="PS50305">
    <property type="entry name" value="SIRTUIN"/>
    <property type="match status" value="1"/>
</dbReference>
<evidence type="ECO:0000313" key="18">
    <source>
        <dbReference type="EMBL" id="CAB3385814.1"/>
    </source>
</evidence>
<reference evidence="18 19" key="1">
    <citation type="submission" date="2020-04" db="EMBL/GenBank/DDBJ databases">
        <authorList>
            <person name="Alioto T."/>
            <person name="Alioto T."/>
            <person name="Gomez Garrido J."/>
        </authorList>
    </citation>
    <scope>NUCLEOTIDE SEQUENCE [LARGE SCALE GENOMIC DNA]</scope>
</reference>
<evidence type="ECO:0000256" key="2">
    <source>
        <dbReference type="ARBA" id="ARBA00012928"/>
    </source>
</evidence>
<keyword evidence="3" id="KW-0597">Phosphoprotein</keyword>
<evidence type="ECO:0000256" key="10">
    <source>
        <dbReference type="ARBA" id="ARBA00043038"/>
    </source>
</evidence>
<dbReference type="InterPro" id="IPR003000">
    <property type="entry name" value="Sirtuin"/>
</dbReference>
<evidence type="ECO:0000256" key="15">
    <source>
        <dbReference type="PROSITE-ProRule" id="PRU00236"/>
    </source>
</evidence>
<feature type="active site" description="Proton acceptor" evidence="15">
    <location>
        <position position="190"/>
    </location>
</feature>
<evidence type="ECO:0000256" key="9">
    <source>
        <dbReference type="ARBA" id="ARBA00041832"/>
    </source>
</evidence>
<evidence type="ECO:0000256" key="3">
    <source>
        <dbReference type="ARBA" id="ARBA00022553"/>
    </source>
</evidence>
<evidence type="ECO:0000256" key="11">
    <source>
        <dbReference type="ARBA" id="ARBA00050237"/>
    </source>
</evidence>
<feature type="binding site" evidence="15">
    <location>
        <position position="228"/>
    </location>
    <ligand>
        <name>Zn(2+)</name>
        <dbReference type="ChEBI" id="CHEBI:29105"/>
    </ligand>
</feature>
<evidence type="ECO:0000256" key="13">
    <source>
        <dbReference type="ARBA" id="ARBA00051399"/>
    </source>
</evidence>
<evidence type="ECO:0000256" key="1">
    <source>
        <dbReference type="ARBA" id="ARBA00001947"/>
    </source>
</evidence>
<dbReference type="GO" id="GO:0097372">
    <property type="term" value="F:histone H3K18 deacetylase activity, NAD-dependent"/>
    <property type="evidence" value="ECO:0007669"/>
    <property type="project" value="TreeGrafter"/>
</dbReference>
<dbReference type="GO" id="GO:0046872">
    <property type="term" value="F:metal ion binding"/>
    <property type="evidence" value="ECO:0007669"/>
    <property type="project" value="UniProtKB-KW"/>
</dbReference>
<dbReference type="Gene3D" id="3.40.50.1220">
    <property type="entry name" value="TPP-binding domain"/>
    <property type="match status" value="1"/>
</dbReference>
<dbReference type="SUPFAM" id="SSF52467">
    <property type="entry name" value="DHS-like NAD/FAD-binding domain"/>
    <property type="match status" value="1"/>
</dbReference>
<evidence type="ECO:0000256" key="6">
    <source>
        <dbReference type="ARBA" id="ARBA00022833"/>
    </source>
</evidence>
<dbReference type="Gene3D" id="2.20.28.200">
    <property type="match status" value="1"/>
</dbReference>
<dbReference type="InterPro" id="IPR029035">
    <property type="entry name" value="DHS-like_NAD/FAD-binding_dom"/>
</dbReference>
<gene>
    <name evidence="18" type="ORF">CLODIP_2_CD16078</name>
</gene>
<feature type="region of interest" description="Disordered" evidence="16">
    <location>
        <begin position="455"/>
        <end position="497"/>
    </location>
</feature>
<evidence type="ECO:0000256" key="8">
    <source>
        <dbReference type="ARBA" id="ARBA00038170"/>
    </source>
</evidence>
<evidence type="ECO:0000259" key="17">
    <source>
        <dbReference type="PROSITE" id="PS50305"/>
    </source>
</evidence>
<proteinExistence type="inferred from homology"/>
<dbReference type="OrthoDB" id="2919105at2759"/>
<dbReference type="InterPro" id="IPR050134">
    <property type="entry name" value="NAD-dep_sirtuin_deacylases"/>
</dbReference>
<dbReference type="Pfam" id="PF02146">
    <property type="entry name" value="SIR2"/>
    <property type="match status" value="1"/>
</dbReference>
<dbReference type="GO" id="GO:0070403">
    <property type="term" value="F:NAD+ binding"/>
    <property type="evidence" value="ECO:0007669"/>
    <property type="project" value="InterPro"/>
</dbReference>
<dbReference type="InterPro" id="IPR026590">
    <property type="entry name" value="Ssirtuin_cat_dom"/>
</dbReference>
<comment type="cofactor">
    <cofactor evidence="1">
        <name>Zn(2+)</name>
        <dbReference type="ChEBI" id="CHEBI:29105"/>
    </cofactor>
</comment>
<dbReference type="GO" id="GO:0010468">
    <property type="term" value="P:regulation of gene expression"/>
    <property type="evidence" value="ECO:0007669"/>
    <property type="project" value="UniProtKB-ARBA"/>
</dbReference>
<keyword evidence="5 15" id="KW-0479">Metal-binding</keyword>
<dbReference type="GO" id="GO:0140861">
    <property type="term" value="P:DNA repair-dependent chromatin remodeling"/>
    <property type="evidence" value="ECO:0007669"/>
    <property type="project" value="UniProtKB-ARBA"/>
</dbReference>